<dbReference type="Pfam" id="PF03583">
    <property type="entry name" value="LIP"/>
    <property type="match status" value="1"/>
</dbReference>
<dbReference type="Gene3D" id="3.40.50.1820">
    <property type="entry name" value="alpha/beta hydrolase"/>
    <property type="match status" value="1"/>
</dbReference>
<reference evidence="1" key="1">
    <citation type="submission" date="2016-10" db="EMBL/GenBank/DDBJ databases">
        <authorList>
            <person name="de Groot N.N."/>
        </authorList>
    </citation>
    <scope>NUCLEOTIDE SEQUENCE</scope>
</reference>
<dbReference type="PANTHER" id="PTHR34853">
    <property type="match status" value="1"/>
</dbReference>
<evidence type="ECO:0000313" key="1">
    <source>
        <dbReference type="EMBL" id="SHO81203.1"/>
    </source>
</evidence>
<dbReference type="GO" id="GO:0016042">
    <property type="term" value="P:lipid catabolic process"/>
    <property type="evidence" value="ECO:0007669"/>
    <property type="project" value="InterPro"/>
</dbReference>
<dbReference type="InterPro" id="IPR005152">
    <property type="entry name" value="Lipase_secreted"/>
</dbReference>
<name>A0A1W1EK18_9ZZZZ</name>
<proteinExistence type="predicted"/>
<sequence>MVLQKKVILIILSIFFLSSCGNNNVDNKNFVSSELLVDINSSTMNTTFGYKAYKIVYKSHTPRGEIVEASGLLVLPTGYENMEGFSISMVCDARGTIFANSEAPTLNFMPQDNPIGAGFSATAGFATIQPDFLGFGKSSDKTHPYLLKDALAQNSIDMIEAVIEFAQENSIAINGQLFLSGYSEGGYATMATIQKIEESYSDTLSVVASAPMSGPYNLEMMTQSVLASDVLLYSPFIGFTVFAYANAYDNIELNSIINEPYASKFSSLFDGSKLGDEIYLNLTNYTEELFTQDIINNYQGSRFQEAIIENSISNWKPLNKMRLYNCDQDPIVPLIFAEDAYNNFINNGATDIELITLESNSHRECAEITYPKVIAWFDKLRKGE</sequence>
<dbReference type="PROSITE" id="PS51257">
    <property type="entry name" value="PROKAR_LIPOPROTEIN"/>
    <property type="match status" value="1"/>
</dbReference>
<protein>
    <recommendedName>
        <fullName evidence="2">Lysophospholipase</fullName>
    </recommendedName>
</protein>
<dbReference type="PIRSF" id="PIRSF029171">
    <property type="entry name" value="Esterase_LipA"/>
    <property type="match status" value="1"/>
</dbReference>
<dbReference type="PANTHER" id="PTHR34853:SF1">
    <property type="entry name" value="LIPASE 5"/>
    <property type="match status" value="1"/>
</dbReference>
<evidence type="ECO:0008006" key="2">
    <source>
        <dbReference type="Google" id="ProtNLM"/>
    </source>
</evidence>
<organism evidence="1">
    <name type="scientific">hydrothermal vent metagenome</name>
    <dbReference type="NCBI Taxonomy" id="652676"/>
    <lineage>
        <taxon>unclassified sequences</taxon>
        <taxon>metagenomes</taxon>
        <taxon>ecological metagenomes</taxon>
    </lineage>
</organism>
<accession>A0A1W1EK18</accession>
<dbReference type="InterPro" id="IPR029058">
    <property type="entry name" value="AB_hydrolase_fold"/>
</dbReference>
<gene>
    <name evidence="1" type="ORF">MNB_SV-15-1587</name>
</gene>
<dbReference type="AlphaFoldDB" id="A0A1W1EK18"/>
<dbReference type="SUPFAM" id="SSF53474">
    <property type="entry name" value="alpha/beta-Hydrolases"/>
    <property type="match status" value="1"/>
</dbReference>
<dbReference type="EMBL" id="FRYL01000031">
    <property type="protein sequence ID" value="SHO81203.1"/>
    <property type="molecule type" value="Genomic_DNA"/>
</dbReference>
<dbReference type="Gene3D" id="1.10.260.160">
    <property type="match status" value="1"/>
</dbReference>
<dbReference type="GO" id="GO:0004806">
    <property type="term" value="F:triacylglycerol lipase activity"/>
    <property type="evidence" value="ECO:0007669"/>
    <property type="project" value="InterPro"/>
</dbReference>